<protein>
    <submittedName>
        <fullName evidence="3">3-phenylpropionate/cinnamic acid dioxygenase, small subunit</fullName>
    </submittedName>
</protein>
<dbReference type="Gene3D" id="3.10.450.50">
    <property type="match status" value="1"/>
</dbReference>
<evidence type="ECO:0000256" key="1">
    <source>
        <dbReference type="ARBA" id="ARBA00009570"/>
    </source>
</evidence>
<proteinExistence type="inferred from homology"/>
<dbReference type="Proteomes" id="UP000199086">
    <property type="component" value="Unassembled WGS sequence"/>
</dbReference>
<dbReference type="GO" id="GO:0051213">
    <property type="term" value="F:dioxygenase activity"/>
    <property type="evidence" value="ECO:0007669"/>
    <property type="project" value="UniProtKB-KW"/>
</dbReference>
<keyword evidence="3" id="KW-0223">Dioxygenase</keyword>
<evidence type="ECO:0000313" key="4">
    <source>
        <dbReference type="Proteomes" id="UP000199086"/>
    </source>
</evidence>
<comment type="similarity">
    <text evidence="1">Belongs to the bacterial ring-hydroxylating dioxygenase beta subunit family.</text>
</comment>
<keyword evidence="4" id="KW-1185">Reference proteome</keyword>
<dbReference type="STRING" id="1577474.GA0111570_103372"/>
<dbReference type="InterPro" id="IPR000391">
    <property type="entry name" value="Rng_hydr_dOase-bsu"/>
</dbReference>
<dbReference type="SUPFAM" id="SSF54427">
    <property type="entry name" value="NTF2-like"/>
    <property type="match status" value="1"/>
</dbReference>
<evidence type="ECO:0000313" key="3">
    <source>
        <dbReference type="EMBL" id="SDB81955.1"/>
    </source>
</evidence>
<reference evidence="3 4" key="1">
    <citation type="submission" date="2016-06" db="EMBL/GenBank/DDBJ databases">
        <authorList>
            <person name="Olsen C.W."/>
            <person name="Carey S."/>
            <person name="Hinshaw L."/>
            <person name="Karasin A.I."/>
        </authorList>
    </citation>
    <scope>NUCLEOTIDE SEQUENCE [LARGE SCALE GENOMIC DNA]</scope>
    <source>
        <strain evidence="3 4">LZ-22</strain>
    </source>
</reference>
<organism evidence="3 4">
    <name type="scientific">Raineyella antarctica</name>
    <dbReference type="NCBI Taxonomy" id="1577474"/>
    <lineage>
        <taxon>Bacteria</taxon>
        <taxon>Bacillati</taxon>
        <taxon>Actinomycetota</taxon>
        <taxon>Actinomycetes</taxon>
        <taxon>Propionibacteriales</taxon>
        <taxon>Propionibacteriaceae</taxon>
        <taxon>Raineyella</taxon>
    </lineage>
</organism>
<name>A0A1G6GJN8_9ACTN</name>
<dbReference type="GO" id="GO:0019380">
    <property type="term" value="P:3-phenylpropionate catabolic process"/>
    <property type="evidence" value="ECO:0007669"/>
    <property type="project" value="TreeGrafter"/>
</dbReference>
<dbReference type="PANTHER" id="PTHR41534:SF2">
    <property type="entry name" value="3-PHENYLPROPIONATE_CINNAMIC ACID DIOXYGENASE SUBUNIT BETA"/>
    <property type="match status" value="1"/>
</dbReference>
<dbReference type="EMBL" id="FMYF01000003">
    <property type="protein sequence ID" value="SDB81955.1"/>
    <property type="molecule type" value="Genomic_DNA"/>
</dbReference>
<sequence length="169" mass="18832">MTELTEMTETTLTDPTVVRAIQLVWREAKLLDDKAYEVWQDLYADDGVYVIPIDPDTEDFASSLNMVYDDKRLRGMRVERMIQGYAPSAVAAARTVRTISRFQVEAASATEVTLTSAQVLVAYKRGRTDVLGAELTHTVRLSDDGDRIALKVVRLLNSEEAVTASGYLL</sequence>
<dbReference type="AlphaFoldDB" id="A0A1G6GJN8"/>
<dbReference type="RefSeq" id="WP_217634051.1">
    <property type="nucleotide sequence ID" value="NZ_FMYF01000003.1"/>
</dbReference>
<dbReference type="InterPro" id="IPR032710">
    <property type="entry name" value="NTF2-like_dom_sf"/>
</dbReference>
<evidence type="ECO:0000256" key="2">
    <source>
        <dbReference type="ARBA" id="ARBA00023002"/>
    </source>
</evidence>
<keyword evidence="2" id="KW-0560">Oxidoreductase</keyword>
<dbReference type="PANTHER" id="PTHR41534">
    <property type="entry name" value="BLR3401 PROTEIN"/>
    <property type="match status" value="1"/>
</dbReference>
<gene>
    <name evidence="3" type="ORF">GA0111570_103372</name>
</gene>
<dbReference type="Pfam" id="PF00866">
    <property type="entry name" value="Ring_hydroxyl_B"/>
    <property type="match status" value="1"/>
</dbReference>
<accession>A0A1G6GJN8</accession>